<keyword evidence="20" id="KW-1185">Reference proteome</keyword>
<dbReference type="SUPFAM" id="SSF52058">
    <property type="entry name" value="L domain-like"/>
    <property type="match status" value="1"/>
</dbReference>
<dbReference type="FunFam" id="3.80.10.10:FF:000383">
    <property type="entry name" value="Leucine-rich repeat receptor protein kinase EMS1"/>
    <property type="match status" value="1"/>
</dbReference>
<dbReference type="InterPro" id="IPR000719">
    <property type="entry name" value="Prot_kinase_dom"/>
</dbReference>
<dbReference type="PANTHER" id="PTHR27008:SF587">
    <property type="entry name" value="PROTEIN KINASE DOMAIN-CONTAINING PROTEIN"/>
    <property type="match status" value="1"/>
</dbReference>
<evidence type="ECO:0000256" key="16">
    <source>
        <dbReference type="RuleBase" id="RU000304"/>
    </source>
</evidence>
<dbReference type="SUPFAM" id="SSF56112">
    <property type="entry name" value="Protein kinase-like (PK-like)"/>
    <property type="match status" value="1"/>
</dbReference>
<dbReference type="FunFam" id="3.80.10.10:FF:000041">
    <property type="entry name" value="LRR receptor-like serine/threonine-protein kinase ERECTA"/>
    <property type="match status" value="1"/>
</dbReference>
<evidence type="ECO:0000256" key="17">
    <source>
        <dbReference type="SAM" id="Phobius"/>
    </source>
</evidence>
<dbReference type="Pfam" id="PF07714">
    <property type="entry name" value="PK_Tyr_Ser-Thr"/>
    <property type="match status" value="1"/>
</dbReference>
<evidence type="ECO:0000256" key="7">
    <source>
        <dbReference type="ARBA" id="ARBA00022729"/>
    </source>
</evidence>
<keyword evidence="5" id="KW-0808">Transferase</keyword>
<keyword evidence="12 17" id="KW-1133">Transmembrane helix</keyword>
<keyword evidence="6 17" id="KW-0812">Transmembrane</keyword>
<evidence type="ECO:0000256" key="11">
    <source>
        <dbReference type="ARBA" id="ARBA00022840"/>
    </source>
</evidence>
<dbReference type="GO" id="GO:0005524">
    <property type="term" value="F:ATP binding"/>
    <property type="evidence" value="ECO:0007669"/>
    <property type="project" value="UniProtKB-UniRule"/>
</dbReference>
<dbReference type="Gene3D" id="3.80.10.10">
    <property type="entry name" value="Ribonuclease Inhibitor"/>
    <property type="match status" value="1"/>
</dbReference>
<feature type="transmembrane region" description="Helical" evidence="17">
    <location>
        <begin position="207"/>
        <end position="231"/>
    </location>
</feature>
<dbReference type="Gramene" id="CDP22015">
    <property type="protein sequence ID" value="CDP22015"/>
    <property type="gene ID" value="GSCOC_T00004748001"/>
</dbReference>
<evidence type="ECO:0000256" key="13">
    <source>
        <dbReference type="ARBA" id="ARBA00023136"/>
    </source>
</evidence>
<keyword evidence="2" id="KW-1003">Cell membrane</keyword>
<dbReference type="AlphaFoldDB" id="A0A068VMK8"/>
<evidence type="ECO:0000256" key="9">
    <source>
        <dbReference type="ARBA" id="ARBA00022741"/>
    </source>
</evidence>
<dbReference type="InterPro" id="IPR001611">
    <property type="entry name" value="Leu-rich_rpt"/>
</dbReference>
<keyword evidence="4" id="KW-0433">Leucine-rich repeat</keyword>
<evidence type="ECO:0000256" key="12">
    <source>
        <dbReference type="ARBA" id="ARBA00022989"/>
    </source>
</evidence>
<dbReference type="InterPro" id="IPR032675">
    <property type="entry name" value="LRR_dom_sf"/>
</dbReference>
<dbReference type="PROSITE" id="PS50011">
    <property type="entry name" value="PROTEIN_KINASE_DOM"/>
    <property type="match status" value="1"/>
</dbReference>
<dbReference type="Proteomes" id="UP000295252">
    <property type="component" value="Unassembled WGS sequence"/>
</dbReference>
<feature type="binding site" evidence="15">
    <location>
        <position position="298"/>
    </location>
    <ligand>
        <name>ATP</name>
        <dbReference type="ChEBI" id="CHEBI:30616"/>
    </ligand>
</feature>
<keyword evidence="10" id="KW-0418">Kinase</keyword>
<comment type="subcellular location">
    <subcellularLocation>
        <location evidence="1">Cell membrane</location>
    </subcellularLocation>
</comment>
<sequence>MANLSNQLTELYLGGNQLSGTIPEGFGNFVNLYLLGLELNSLSGVIPRDFGKLQNLQFLNLGQNVLSGQIVSTLCNATGLSALDLSTNHENSFTGSLLPEVGKLIHLVDFDVSHNQLAGDMPISLADCSDLENLFMQSNFFQGTIPPNLASWKSIQQLDLSSNNLTGPIPKELEKLQFLSYLNLSYNDIEGEIPNTGVFSNARKLKVVILLSIVLPGTLLLLGALLLYFLVYRKRERRMVAGFSSMPSRTDELLQLSYHELLRATSGFSPENLIGSGNFGAVYKGRLEKHGNKLVAVKVLDLQKNGASKSFKAECKALRNIRHRNLVSIVSYCSSIDSKGDEFKALIYEFMENGNLDLWLHPSETTDQATSSRSLNLSQKLNIAIDVASALQYLHSHCEAEIVHCDLKPSNILLDNDLVAHVGDFGLARLLPKPINTSSEQRTSSTIAIKGSIGYAAPGNYNSQPFYGQDVT</sequence>
<evidence type="ECO:0000259" key="18">
    <source>
        <dbReference type="PROSITE" id="PS50011"/>
    </source>
</evidence>
<name>A0A068VMK8_COFCA</name>
<dbReference type="FunFam" id="3.30.200.20:FF:000432">
    <property type="entry name" value="LRR receptor-like serine/threonine-protein kinase EFR"/>
    <property type="match status" value="1"/>
</dbReference>
<dbReference type="InParanoid" id="A0A068VMK8"/>
<evidence type="ECO:0000256" key="14">
    <source>
        <dbReference type="ARBA" id="ARBA00023180"/>
    </source>
</evidence>
<dbReference type="OMA" id="EYANGSP"/>
<comment type="similarity">
    <text evidence="16">Belongs to the protein kinase superfamily.</text>
</comment>
<dbReference type="EMBL" id="HG748141">
    <property type="protein sequence ID" value="CDP22015.1"/>
    <property type="molecule type" value="Genomic_DNA"/>
</dbReference>
<evidence type="ECO:0000256" key="15">
    <source>
        <dbReference type="PROSITE-ProRule" id="PRU10141"/>
    </source>
</evidence>
<dbReference type="InterPro" id="IPR008271">
    <property type="entry name" value="Ser/Thr_kinase_AS"/>
</dbReference>
<evidence type="ECO:0000313" key="20">
    <source>
        <dbReference type="Proteomes" id="UP000295252"/>
    </source>
</evidence>
<dbReference type="PROSITE" id="PS00108">
    <property type="entry name" value="PROTEIN_KINASE_ST"/>
    <property type="match status" value="1"/>
</dbReference>
<dbReference type="Pfam" id="PF13516">
    <property type="entry name" value="LRR_6"/>
    <property type="match status" value="1"/>
</dbReference>
<keyword evidence="7" id="KW-0732">Signal</keyword>
<evidence type="ECO:0000256" key="2">
    <source>
        <dbReference type="ARBA" id="ARBA00022475"/>
    </source>
</evidence>
<dbReference type="InterPro" id="IPR011009">
    <property type="entry name" value="Kinase-like_dom_sf"/>
</dbReference>
<dbReference type="OrthoDB" id="676979at2759"/>
<evidence type="ECO:0000256" key="3">
    <source>
        <dbReference type="ARBA" id="ARBA00022527"/>
    </source>
</evidence>
<dbReference type="STRING" id="49390.A0A068VMK8"/>
<keyword evidence="13 17" id="KW-0472">Membrane</keyword>
<dbReference type="PANTHER" id="PTHR27008">
    <property type="entry name" value="OS04G0122200 PROTEIN"/>
    <property type="match status" value="1"/>
</dbReference>
<reference evidence="20" key="1">
    <citation type="journal article" date="2014" name="Science">
        <title>The coffee genome provides insight into the convergent evolution of caffeine biosynthesis.</title>
        <authorList>
            <person name="Denoeud F."/>
            <person name="Carretero-Paulet L."/>
            <person name="Dereeper A."/>
            <person name="Droc G."/>
            <person name="Guyot R."/>
            <person name="Pietrella M."/>
            <person name="Zheng C."/>
            <person name="Alberti A."/>
            <person name="Anthony F."/>
            <person name="Aprea G."/>
            <person name="Aury J.M."/>
            <person name="Bento P."/>
            <person name="Bernard M."/>
            <person name="Bocs S."/>
            <person name="Campa C."/>
            <person name="Cenci A."/>
            <person name="Combes M.C."/>
            <person name="Crouzillat D."/>
            <person name="Da Silva C."/>
            <person name="Daddiego L."/>
            <person name="De Bellis F."/>
            <person name="Dussert S."/>
            <person name="Garsmeur O."/>
            <person name="Gayraud T."/>
            <person name="Guignon V."/>
            <person name="Jahn K."/>
            <person name="Jamilloux V."/>
            <person name="Joet T."/>
            <person name="Labadie K."/>
            <person name="Lan T."/>
            <person name="Leclercq J."/>
            <person name="Lepelley M."/>
            <person name="Leroy T."/>
            <person name="Li L.T."/>
            <person name="Librado P."/>
            <person name="Lopez L."/>
            <person name="Munoz A."/>
            <person name="Noel B."/>
            <person name="Pallavicini A."/>
            <person name="Perrotta G."/>
            <person name="Poncet V."/>
            <person name="Pot D."/>
            <person name="Priyono X."/>
            <person name="Rigoreau M."/>
            <person name="Rouard M."/>
            <person name="Rozas J."/>
            <person name="Tranchant-Dubreuil C."/>
            <person name="VanBuren R."/>
            <person name="Zhang Q."/>
            <person name="Andrade A.C."/>
            <person name="Argout X."/>
            <person name="Bertrand B."/>
            <person name="de Kochko A."/>
            <person name="Graziosi G."/>
            <person name="Henry R.J."/>
            <person name="Jayarama X."/>
            <person name="Ming R."/>
            <person name="Nagai C."/>
            <person name="Rounsley S."/>
            <person name="Sankoff D."/>
            <person name="Giuliano G."/>
            <person name="Albert V.A."/>
            <person name="Wincker P."/>
            <person name="Lashermes P."/>
        </authorList>
    </citation>
    <scope>NUCLEOTIDE SEQUENCE [LARGE SCALE GENOMIC DNA]</scope>
    <source>
        <strain evidence="20">cv. DH200-94</strain>
    </source>
</reference>
<evidence type="ECO:0000256" key="4">
    <source>
        <dbReference type="ARBA" id="ARBA00022614"/>
    </source>
</evidence>
<keyword evidence="9 15" id="KW-0547">Nucleotide-binding</keyword>
<evidence type="ECO:0000256" key="10">
    <source>
        <dbReference type="ARBA" id="ARBA00022777"/>
    </source>
</evidence>
<feature type="domain" description="Protein kinase" evidence="18">
    <location>
        <begin position="268"/>
        <end position="472"/>
    </location>
</feature>
<keyword evidence="8" id="KW-0677">Repeat</keyword>
<proteinExistence type="inferred from homology"/>
<dbReference type="GO" id="GO:0004674">
    <property type="term" value="F:protein serine/threonine kinase activity"/>
    <property type="evidence" value="ECO:0007669"/>
    <property type="project" value="UniProtKB-KW"/>
</dbReference>
<dbReference type="Pfam" id="PF13855">
    <property type="entry name" value="LRR_8"/>
    <property type="match status" value="1"/>
</dbReference>
<dbReference type="Gene3D" id="3.30.200.20">
    <property type="entry name" value="Phosphorylase Kinase, domain 1"/>
    <property type="match status" value="1"/>
</dbReference>
<gene>
    <name evidence="19" type="ORF">GSCOC_T00004748001</name>
</gene>
<dbReference type="PhylomeDB" id="A0A068VMK8"/>
<evidence type="ECO:0000256" key="1">
    <source>
        <dbReference type="ARBA" id="ARBA00004236"/>
    </source>
</evidence>
<dbReference type="PROSITE" id="PS00107">
    <property type="entry name" value="PROTEIN_KINASE_ATP"/>
    <property type="match status" value="1"/>
</dbReference>
<keyword evidence="3 16" id="KW-0723">Serine/threonine-protein kinase</keyword>
<dbReference type="GO" id="GO:0005886">
    <property type="term" value="C:plasma membrane"/>
    <property type="evidence" value="ECO:0007669"/>
    <property type="project" value="UniProtKB-SubCell"/>
</dbReference>
<dbReference type="InterPro" id="IPR051809">
    <property type="entry name" value="Plant_receptor-like_S/T_kinase"/>
</dbReference>
<dbReference type="SMART" id="SM00220">
    <property type="entry name" value="S_TKc"/>
    <property type="match status" value="1"/>
</dbReference>
<evidence type="ECO:0000256" key="8">
    <source>
        <dbReference type="ARBA" id="ARBA00022737"/>
    </source>
</evidence>
<organism evidence="19 20">
    <name type="scientific">Coffea canephora</name>
    <name type="common">Robusta coffee</name>
    <dbReference type="NCBI Taxonomy" id="49390"/>
    <lineage>
        <taxon>Eukaryota</taxon>
        <taxon>Viridiplantae</taxon>
        <taxon>Streptophyta</taxon>
        <taxon>Embryophyta</taxon>
        <taxon>Tracheophyta</taxon>
        <taxon>Spermatophyta</taxon>
        <taxon>Magnoliopsida</taxon>
        <taxon>eudicotyledons</taxon>
        <taxon>Gunneridae</taxon>
        <taxon>Pentapetalae</taxon>
        <taxon>asterids</taxon>
        <taxon>lamiids</taxon>
        <taxon>Gentianales</taxon>
        <taxon>Rubiaceae</taxon>
        <taxon>Ixoroideae</taxon>
        <taxon>Gardenieae complex</taxon>
        <taxon>Bertiereae - Coffeeae clade</taxon>
        <taxon>Coffeeae</taxon>
        <taxon>Coffea</taxon>
    </lineage>
</organism>
<evidence type="ECO:0000256" key="5">
    <source>
        <dbReference type="ARBA" id="ARBA00022679"/>
    </source>
</evidence>
<dbReference type="Pfam" id="PF00560">
    <property type="entry name" value="LRR_1"/>
    <property type="match status" value="1"/>
</dbReference>
<dbReference type="InterPro" id="IPR017441">
    <property type="entry name" value="Protein_kinase_ATP_BS"/>
</dbReference>
<dbReference type="InterPro" id="IPR001245">
    <property type="entry name" value="Ser-Thr/Tyr_kinase_cat_dom"/>
</dbReference>
<protein>
    <submittedName>
        <fullName evidence="19">DH200=94 genomic scaffold, scaffold_9057</fullName>
    </submittedName>
</protein>
<evidence type="ECO:0000313" key="19">
    <source>
        <dbReference type="EMBL" id="CDP22015.1"/>
    </source>
</evidence>
<dbReference type="Gene3D" id="1.10.510.10">
    <property type="entry name" value="Transferase(Phosphotransferase) domain 1"/>
    <property type="match status" value="1"/>
</dbReference>
<accession>A0A068VMK8</accession>
<keyword evidence="14" id="KW-0325">Glycoprotein</keyword>
<evidence type="ECO:0000256" key="6">
    <source>
        <dbReference type="ARBA" id="ARBA00022692"/>
    </source>
</evidence>
<keyword evidence="11 15" id="KW-0067">ATP-binding</keyword>